<keyword evidence="2" id="KW-1133">Transmembrane helix</keyword>
<dbReference type="STRING" id="137246.A0A401RIB7"/>
<feature type="non-terminal residue" evidence="3">
    <location>
        <position position="1"/>
    </location>
</feature>
<keyword evidence="2" id="KW-0472">Membrane</keyword>
<evidence type="ECO:0000256" key="1">
    <source>
        <dbReference type="SAM" id="MobiDB-lite"/>
    </source>
</evidence>
<protein>
    <submittedName>
        <fullName evidence="3">Uncharacterized protein</fullName>
    </submittedName>
</protein>
<gene>
    <name evidence="3" type="ORF">chiPu_0022506</name>
</gene>
<evidence type="ECO:0000313" key="3">
    <source>
        <dbReference type="EMBL" id="GCC17893.1"/>
    </source>
</evidence>
<sequence length="172" mass="19503">ISCISWPRINCEQTLSLFCFHYHSLVYILVGVLGAILVVFALLLYLRQINKGTFCIMCHQRTKSLNDEQELPSVEENLVYANLNHIQRNTAERQRERRSNLNNDEITYAVLAFQKKSSSLRGGLAMHTDDNSDSVIYSNLNFPNQPPKGNKKAPTRSTPQESGRDVSADIAF</sequence>
<keyword evidence="2" id="KW-0812">Transmembrane</keyword>
<evidence type="ECO:0000313" key="4">
    <source>
        <dbReference type="Proteomes" id="UP000287033"/>
    </source>
</evidence>
<comment type="caution">
    <text evidence="3">The sequence shown here is derived from an EMBL/GenBank/DDBJ whole genome shotgun (WGS) entry which is preliminary data.</text>
</comment>
<evidence type="ECO:0000256" key="2">
    <source>
        <dbReference type="SAM" id="Phobius"/>
    </source>
</evidence>
<feature type="region of interest" description="Disordered" evidence="1">
    <location>
        <begin position="135"/>
        <end position="172"/>
    </location>
</feature>
<keyword evidence="4" id="KW-1185">Reference proteome</keyword>
<dbReference type="EMBL" id="BEZZ01008394">
    <property type="protein sequence ID" value="GCC17893.1"/>
    <property type="molecule type" value="Genomic_DNA"/>
</dbReference>
<feature type="transmembrane region" description="Helical" evidence="2">
    <location>
        <begin position="25"/>
        <end position="46"/>
    </location>
</feature>
<dbReference type="Proteomes" id="UP000287033">
    <property type="component" value="Unassembled WGS sequence"/>
</dbReference>
<proteinExistence type="predicted"/>
<organism evidence="3 4">
    <name type="scientific">Chiloscyllium punctatum</name>
    <name type="common">Brownbanded bambooshark</name>
    <name type="synonym">Hemiscyllium punctatum</name>
    <dbReference type="NCBI Taxonomy" id="137246"/>
    <lineage>
        <taxon>Eukaryota</taxon>
        <taxon>Metazoa</taxon>
        <taxon>Chordata</taxon>
        <taxon>Craniata</taxon>
        <taxon>Vertebrata</taxon>
        <taxon>Chondrichthyes</taxon>
        <taxon>Elasmobranchii</taxon>
        <taxon>Galeomorphii</taxon>
        <taxon>Galeoidea</taxon>
        <taxon>Orectolobiformes</taxon>
        <taxon>Hemiscylliidae</taxon>
        <taxon>Chiloscyllium</taxon>
    </lineage>
</organism>
<accession>A0A401RIB7</accession>
<dbReference type="AlphaFoldDB" id="A0A401RIB7"/>
<feature type="compositionally biased region" description="Basic and acidic residues" evidence="1">
    <location>
        <begin position="162"/>
        <end position="172"/>
    </location>
</feature>
<reference evidence="3 4" key="1">
    <citation type="journal article" date="2018" name="Nat. Ecol. Evol.">
        <title>Shark genomes provide insights into elasmobranch evolution and the origin of vertebrates.</title>
        <authorList>
            <person name="Hara Y"/>
            <person name="Yamaguchi K"/>
            <person name="Onimaru K"/>
            <person name="Kadota M"/>
            <person name="Koyanagi M"/>
            <person name="Keeley SD"/>
            <person name="Tatsumi K"/>
            <person name="Tanaka K"/>
            <person name="Motone F"/>
            <person name="Kageyama Y"/>
            <person name="Nozu R"/>
            <person name="Adachi N"/>
            <person name="Nishimura O"/>
            <person name="Nakagawa R"/>
            <person name="Tanegashima C"/>
            <person name="Kiyatake I"/>
            <person name="Matsumoto R"/>
            <person name="Murakumo K"/>
            <person name="Nishida K"/>
            <person name="Terakita A"/>
            <person name="Kuratani S"/>
            <person name="Sato K"/>
            <person name="Hyodo S Kuraku.S."/>
        </authorList>
    </citation>
    <scope>NUCLEOTIDE SEQUENCE [LARGE SCALE GENOMIC DNA]</scope>
</reference>
<name>A0A401RIB7_CHIPU</name>